<accession>A0A0Q9ZB00</accession>
<keyword evidence="4 8" id="KW-0378">Hydrolase</keyword>
<proteinExistence type="predicted"/>
<name>A0A0Q9ZB00_9FLAO</name>
<evidence type="ECO:0000256" key="5">
    <source>
        <dbReference type="ARBA" id="ARBA00022842"/>
    </source>
</evidence>
<dbReference type="STRING" id="270918.APR42_13550"/>
<feature type="domain" description="Nudix hydrolase" evidence="7">
    <location>
        <begin position="46"/>
        <end position="188"/>
    </location>
</feature>
<dbReference type="RefSeq" id="WP_057480813.1">
    <property type="nucleotide sequence ID" value="NZ_BMWR01000006.1"/>
</dbReference>
<sequence length="213" mass="24615">MDFQDFKDRIPKLKKIVLPGEEAHHKLVPGNRREEMKNLDINSLKPNKAGVMAVFYPNNFGKTHLVLILRKTYKGVHSNQIGFPGGRVEPEDENLEQTALRETEEEVGIPRNSIEVIRELTRLYIPPSNFWVQPYLGLLEKTPTLIPQESEVERILEVDLDHFLDHSNFVNQELSTSYSNKMVVPAFKLNEQIVWGATGMMLSEIREIFRKSF</sequence>
<evidence type="ECO:0000256" key="6">
    <source>
        <dbReference type="ARBA" id="ARBA00023211"/>
    </source>
</evidence>
<dbReference type="Pfam" id="PF00293">
    <property type="entry name" value="NUDIX"/>
    <property type="match status" value="1"/>
</dbReference>
<evidence type="ECO:0000256" key="2">
    <source>
        <dbReference type="ARBA" id="ARBA00001946"/>
    </source>
</evidence>
<evidence type="ECO:0000256" key="1">
    <source>
        <dbReference type="ARBA" id="ARBA00001936"/>
    </source>
</evidence>
<dbReference type="Proteomes" id="UP000051643">
    <property type="component" value="Unassembled WGS sequence"/>
</dbReference>
<dbReference type="InterPro" id="IPR000086">
    <property type="entry name" value="NUDIX_hydrolase_dom"/>
</dbReference>
<evidence type="ECO:0000256" key="4">
    <source>
        <dbReference type="ARBA" id="ARBA00022801"/>
    </source>
</evidence>
<evidence type="ECO:0000313" key="9">
    <source>
        <dbReference type="Proteomes" id="UP000051643"/>
    </source>
</evidence>
<keyword evidence="6" id="KW-0464">Manganese</keyword>
<gene>
    <name evidence="8" type="ORF">APR42_13550</name>
</gene>
<dbReference type="SUPFAM" id="SSF55811">
    <property type="entry name" value="Nudix"/>
    <property type="match status" value="1"/>
</dbReference>
<dbReference type="Gene3D" id="3.90.79.10">
    <property type="entry name" value="Nucleoside Triphosphate Pyrophosphohydrolase"/>
    <property type="match status" value="1"/>
</dbReference>
<dbReference type="EMBL" id="LKTP01000002">
    <property type="protein sequence ID" value="KRG30205.1"/>
    <property type="molecule type" value="Genomic_DNA"/>
</dbReference>
<dbReference type="GO" id="GO:0010945">
    <property type="term" value="F:coenzyme A diphosphatase activity"/>
    <property type="evidence" value="ECO:0007669"/>
    <property type="project" value="InterPro"/>
</dbReference>
<evidence type="ECO:0000313" key="8">
    <source>
        <dbReference type="EMBL" id="KRG30205.1"/>
    </source>
</evidence>
<evidence type="ECO:0000256" key="3">
    <source>
        <dbReference type="ARBA" id="ARBA00022723"/>
    </source>
</evidence>
<protein>
    <submittedName>
        <fullName evidence="8">NUDIX hydrolase</fullName>
    </submittedName>
</protein>
<dbReference type="InterPro" id="IPR045121">
    <property type="entry name" value="CoAse"/>
</dbReference>
<dbReference type="OrthoDB" id="9802805at2"/>
<dbReference type="PROSITE" id="PS51462">
    <property type="entry name" value="NUDIX"/>
    <property type="match status" value="1"/>
</dbReference>
<evidence type="ECO:0000259" key="7">
    <source>
        <dbReference type="PROSITE" id="PS51462"/>
    </source>
</evidence>
<reference evidence="8" key="1">
    <citation type="submission" date="2015-10" db="EMBL/GenBank/DDBJ databases">
        <title>Draft genome sequence of Salegentibacter mishustinae KCTC 12263.</title>
        <authorList>
            <person name="Lin W."/>
            <person name="Zheng Q."/>
        </authorList>
    </citation>
    <scope>NUCLEOTIDE SEQUENCE [LARGE SCALE GENOMIC DNA]</scope>
    <source>
        <strain evidence="8">KCTC 12263</strain>
    </source>
</reference>
<dbReference type="InterPro" id="IPR015797">
    <property type="entry name" value="NUDIX_hydrolase-like_dom_sf"/>
</dbReference>
<dbReference type="PANTHER" id="PTHR12992">
    <property type="entry name" value="NUDIX HYDROLASE"/>
    <property type="match status" value="1"/>
</dbReference>
<dbReference type="AlphaFoldDB" id="A0A0Q9ZB00"/>
<comment type="caution">
    <text evidence="8">The sequence shown here is derived from an EMBL/GenBank/DDBJ whole genome shotgun (WGS) entry which is preliminary data.</text>
</comment>
<dbReference type="CDD" id="cd03426">
    <property type="entry name" value="NUDIX_CoAse_Nudt7"/>
    <property type="match status" value="1"/>
</dbReference>
<keyword evidence="3" id="KW-0479">Metal-binding</keyword>
<dbReference type="PANTHER" id="PTHR12992:SF11">
    <property type="entry name" value="MITOCHONDRIAL COENZYME A DIPHOSPHATASE NUDT8"/>
    <property type="match status" value="1"/>
</dbReference>
<comment type="cofactor">
    <cofactor evidence="2">
        <name>Mg(2+)</name>
        <dbReference type="ChEBI" id="CHEBI:18420"/>
    </cofactor>
</comment>
<dbReference type="GO" id="GO:0046872">
    <property type="term" value="F:metal ion binding"/>
    <property type="evidence" value="ECO:0007669"/>
    <property type="project" value="UniProtKB-KW"/>
</dbReference>
<organism evidence="8 9">
    <name type="scientific">Salegentibacter mishustinae</name>
    <dbReference type="NCBI Taxonomy" id="270918"/>
    <lineage>
        <taxon>Bacteria</taxon>
        <taxon>Pseudomonadati</taxon>
        <taxon>Bacteroidota</taxon>
        <taxon>Flavobacteriia</taxon>
        <taxon>Flavobacteriales</taxon>
        <taxon>Flavobacteriaceae</taxon>
        <taxon>Salegentibacter</taxon>
    </lineage>
</organism>
<keyword evidence="9" id="KW-1185">Reference proteome</keyword>
<comment type="cofactor">
    <cofactor evidence="1">
        <name>Mn(2+)</name>
        <dbReference type="ChEBI" id="CHEBI:29035"/>
    </cofactor>
</comment>
<keyword evidence="5" id="KW-0460">Magnesium</keyword>